<dbReference type="AlphaFoldDB" id="A0AAD6XWV1"/>
<feature type="region of interest" description="Disordered" evidence="1">
    <location>
        <begin position="70"/>
        <end position="100"/>
    </location>
</feature>
<reference evidence="2" key="1">
    <citation type="submission" date="2023-03" db="EMBL/GenBank/DDBJ databases">
        <title>Massive genome expansion in bonnet fungi (Mycena s.s.) driven by repeated elements and novel gene families across ecological guilds.</title>
        <authorList>
            <consortium name="Lawrence Berkeley National Laboratory"/>
            <person name="Harder C.B."/>
            <person name="Miyauchi S."/>
            <person name="Viragh M."/>
            <person name="Kuo A."/>
            <person name="Thoen E."/>
            <person name="Andreopoulos B."/>
            <person name="Lu D."/>
            <person name="Skrede I."/>
            <person name="Drula E."/>
            <person name="Henrissat B."/>
            <person name="Morin E."/>
            <person name="Kohler A."/>
            <person name="Barry K."/>
            <person name="LaButti K."/>
            <person name="Morin E."/>
            <person name="Salamov A."/>
            <person name="Lipzen A."/>
            <person name="Mereny Z."/>
            <person name="Hegedus B."/>
            <person name="Baldrian P."/>
            <person name="Stursova M."/>
            <person name="Weitz H."/>
            <person name="Taylor A."/>
            <person name="Grigoriev I.V."/>
            <person name="Nagy L.G."/>
            <person name="Martin F."/>
            <person name="Kauserud H."/>
        </authorList>
    </citation>
    <scope>NUCLEOTIDE SEQUENCE</scope>
    <source>
        <strain evidence="2">CBHHK173m</strain>
    </source>
</reference>
<dbReference type="EMBL" id="JARJCN010000001">
    <property type="protein sequence ID" value="KAJ7104488.1"/>
    <property type="molecule type" value="Genomic_DNA"/>
</dbReference>
<keyword evidence="3" id="KW-1185">Reference proteome</keyword>
<comment type="caution">
    <text evidence="2">The sequence shown here is derived from an EMBL/GenBank/DDBJ whole genome shotgun (WGS) entry which is preliminary data.</text>
</comment>
<accession>A0AAD6XWV1</accession>
<feature type="compositionally biased region" description="Pro residues" evidence="1">
    <location>
        <begin position="1"/>
        <end position="11"/>
    </location>
</feature>
<feature type="region of interest" description="Disordered" evidence="1">
    <location>
        <begin position="1"/>
        <end position="30"/>
    </location>
</feature>
<proteinExistence type="predicted"/>
<gene>
    <name evidence="2" type="ORF">B0H15DRAFT_926395</name>
</gene>
<organism evidence="2 3">
    <name type="scientific">Mycena belliarum</name>
    <dbReference type="NCBI Taxonomy" id="1033014"/>
    <lineage>
        <taxon>Eukaryota</taxon>
        <taxon>Fungi</taxon>
        <taxon>Dikarya</taxon>
        <taxon>Basidiomycota</taxon>
        <taxon>Agaricomycotina</taxon>
        <taxon>Agaricomycetes</taxon>
        <taxon>Agaricomycetidae</taxon>
        <taxon>Agaricales</taxon>
        <taxon>Marasmiineae</taxon>
        <taxon>Mycenaceae</taxon>
        <taxon>Mycena</taxon>
    </lineage>
</organism>
<dbReference type="Proteomes" id="UP001222325">
    <property type="component" value="Unassembled WGS sequence"/>
</dbReference>
<evidence type="ECO:0000313" key="3">
    <source>
        <dbReference type="Proteomes" id="UP001222325"/>
    </source>
</evidence>
<evidence type="ECO:0000256" key="1">
    <source>
        <dbReference type="SAM" id="MobiDB-lite"/>
    </source>
</evidence>
<sequence>MARTTPPPPSNPMNNEATPSGTGAAPSVLGLYEATASEQRGAYMQLLQPTDRGVSEHHPFPLELESAPATGVRAPPRAGSCNAPTQRSAKNIPPGASQTGLADKLVHLTATARPKTDENLKQQVLTHAKVESDPEARSIDGRYWLVRLADRSYPAVRADAVVRRQRRAGVLVRFDSRLELAVLENCFIPDGLPTAAALLPLVRSASLHQLGYNPLFVYAFTSPPPDFLLDDAIPTEVVAPVLRVPRESSQTDERSPEAKISTPVVVKLCYISERRQWREKVVVDALYAADPLNAPSKAPCGVRCADPSSDRVGSLRILAWDQMLFTSPPNGRKLPLLSAAQLLSAAEQLFAAILDAFRHRDVSVNNILLADTQLFLIDWEMEMGRGIDEPGSVVGTLDTMSVASLGNDGALPHDGVEAAVYVLLKVLTQIQKYVPSADSKAEWEKNSAGYCRDKGDLAPGVLQSVSGLLWHQFNPLLSATPDILKSSGHDSCANFISPLLSLPLPATRWGPHMRRGIDASVSNHDDILVSLAELAKAAIGAVRAVDVGNFGKSWERGDKNEWDTIRRR</sequence>
<evidence type="ECO:0000313" key="2">
    <source>
        <dbReference type="EMBL" id="KAJ7104488.1"/>
    </source>
</evidence>
<name>A0AAD6XWV1_9AGAR</name>
<protein>
    <submittedName>
        <fullName evidence="2">Uncharacterized protein</fullName>
    </submittedName>
</protein>